<dbReference type="PATRIC" id="fig|1454001.3.peg.589"/>
<dbReference type="EC" id="4.2.2.-" evidence="4"/>
<dbReference type="STRING" id="1454001.AW08_00611"/>
<protein>
    <submittedName>
        <fullName evidence="4">Membrane-bound lytic murein transglycosylase B</fullName>
        <ecNumber evidence="4">4.2.2.-</ecNumber>
    </submittedName>
</protein>
<keyword evidence="5" id="KW-1185">Reference proteome</keyword>
<dbReference type="CDD" id="cd13399">
    <property type="entry name" value="Slt35-like"/>
    <property type="match status" value="1"/>
</dbReference>
<dbReference type="AlphaFoldDB" id="A0A011PSP8"/>
<proteinExistence type="predicted"/>
<reference evidence="4" key="1">
    <citation type="submission" date="2014-02" db="EMBL/GenBank/DDBJ databases">
        <title>Expanding our view of genomic diversity in Candidatus Accumulibacter clades.</title>
        <authorList>
            <person name="Skennerton C.T."/>
            <person name="Barr J.J."/>
            <person name="Slater F.R."/>
            <person name="Bond P.L."/>
            <person name="Tyson G.W."/>
        </authorList>
    </citation>
    <scope>NUCLEOTIDE SEQUENCE [LARGE SCALE GENOMIC DNA]</scope>
</reference>
<feature type="active site" evidence="1">
    <location>
        <position position="130"/>
    </location>
</feature>
<dbReference type="SUPFAM" id="SSF53955">
    <property type="entry name" value="Lysozyme-like"/>
    <property type="match status" value="1"/>
</dbReference>
<dbReference type="Gene3D" id="1.10.530.10">
    <property type="match status" value="1"/>
</dbReference>
<dbReference type="InterPro" id="IPR023346">
    <property type="entry name" value="Lysozyme-like_dom_sf"/>
</dbReference>
<dbReference type="FunFam" id="1.10.8.350:FF:000001">
    <property type="entry name" value="Lytic murein transglycosylase B"/>
    <property type="match status" value="1"/>
</dbReference>
<dbReference type="InterPro" id="IPR011757">
    <property type="entry name" value="Lytic_transglycosylase_MltB"/>
</dbReference>
<evidence type="ECO:0000313" key="5">
    <source>
        <dbReference type="Proteomes" id="UP000020218"/>
    </source>
</evidence>
<feature type="domain" description="Transglycosylase SLT" evidence="3">
    <location>
        <begin position="31"/>
        <end position="324"/>
    </location>
</feature>
<dbReference type="PANTHER" id="PTHR30163:SF9">
    <property type="entry name" value="MEMBRANE-BOUND LYTIC MUREIN TRANSGLYCOSYLASE B"/>
    <property type="match status" value="1"/>
</dbReference>
<dbReference type="GO" id="GO:0009253">
    <property type="term" value="P:peptidoglycan catabolic process"/>
    <property type="evidence" value="ECO:0007669"/>
    <property type="project" value="TreeGrafter"/>
</dbReference>
<evidence type="ECO:0000256" key="2">
    <source>
        <dbReference type="SAM" id="SignalP"/>
    </source>
</evidence>
<name>A0A011PSP8_9PROT</name>
<keyword evidence="4" id="KW-0456">Lyase</keyword>
<evidence type="ECO:0000256" key="1">
    <source>
        <dbReference type="PIRSR" id="PIRSR611757-1"/>
    </source>
</evidence>
<accession>A0A011PSP8</accession>
<dbReference type="EMBL" id="JFAX01000002">
    <property type="protein sequence ID" value="EXI69399.1"/>
    <property type="molecule type" value="Genomic_DNA"/>
</dbReference>
<feature type="signal peptide" evidence="2">
    <location>
        <begin position="1"/>
        <end position="23"/>
    </location>
</feature>
<keyword evidence="2" id="KW-0732">Signal</keyword>
<dbReference type="InterPro" id="IPR043426">
    <property type="entry name" value="MltB-like"/>
</dbReference>
<dbReference type="Pfam" id="PF13406">
    <property type="entry name" value="SLT_2"/>
    <property type="match status" value="1"/>
</dbReference>
<dbReference type="InterPro" id="IPR031304">
    <property type="entry name" value="SLT_2"/>
</dbReference>
<sequence>MKHLASSLLVALPLSLAALPASAEPAAGLSQNPEVQAFIASMHEQHGFDIAHLTRQFAVLRPNATVLKAIRPPAVPEKQRSWERYRERFVNQQRLAGGLSFWQKHAATLQRAEAIHGVPAEVIVAIIGVETIYGQHMGSFGVLEALASLAFFYPPRSEFFRGELEQFLLLARENGISPLSVKGSYAGAIGIPQFMPSSHRRFAVDFDGDDRIDLRQSHADAIGSVGRFLQQHGWQTGEPVAVPAAVSGNPAALLALGIKPSLSVNEFAAQGVGAVADGDRAAALIDLVTPGAATEYWLGFNNFYVITRYNRSSFYAMAVFQLAEALRQAHAARAAGNHSPPATRASNSSP</sequence>
<gene>
    <name evidence="4" type="primary">mltB_1</name>
    <name evidence="4" type="ORF">AW08_00611</name>
</gene>
<evidence type="ECO:0000259" key="3">
    <source>
        <dbReference type="Pfam" id="PF13406"/>
    </source>
</evidence>
<comment type="caution">
    <text evidence="4">The sequence shown here is derived from an EMBL/GenBank/DDBJ whole genome shotgun (WGS) entry which is preliminary data.</text>
</comment>
<dbReference type="Proteomes" id="UP000020218">
    <property type="component" value="Unassembled WGS sequence"/>
</dbReference>
<dbReference type="GO" id="GO:0008933">
    <property type="term" value="F:peptidoglycan lytic transglycosylase activity"/>
    <property type="evidence" value="ECO:0007669"/>
    <property type="project" value="TreeGrafter"/>
</dbReference>
<dbReference type="Gene3D" id="1.10.8.350">
    <property type="entry name" value="Bacterial muramidase"/>
    <property type="match status" value="1"/>
</dbReference>
<feature type="chain" id="PRO_5001461805" evidence="2">
    <location>
        <begin position="24"/>
        <end position="350"/>
    </location>
</feature>
<organism evidence="4 5">
    <name type="scientific">Candidatus Accumulibacter adjunctus</name>
    <dbReference type="NCBI Taxonomy" id="1454001"/>
    <lineage>
        <taxon>Bacteria</taxon>
        <taxon>Pseudomonadati</taxon>
        <taxon>Pseudomonadota</taxon>
        <taxon>Betaproteobacteria</taxon>
        <taxon>Candidatus Accumulibacter</taxon>
    </lineage>
</organism>
<evidence type="ECO:0000313" key="4">
    <source>
        <dbReference type="EMBL" id="EXI69399.1"/>
    </source>
</evidence>
<dbReference type="NCBIfam" id="TIGR02282">
    <property type="entry name" value="MltB"/>
    <property type="match status" value="1"/>
</dbReference>
<dbReference type="PANTHER" id="PTHR30163">
    <property type="entry name" value="MEMBRANE-BOUND LYTIC MUREIN TRANSGLYCOSYLASE B"/>
    <property type="match status" value="1"/>
</dbReference>